<sequence length="59" mass="6692">MTEGVSYLKYSKPSSYQTGNGEPSLYRANDQAEDELPNLIVFDDGNDYVECVDRQLKID</sequence>
<name>A0A9N8W461_9GLOM</name>
<protein>
    <submittedName>
        <fullName evidence="2">2221_t:CDS:1</fullName>
    </submittedName>
</protein>
<dbReference type="Proteomes" id="UP000789572">
    <property type="component" value="Unassembled WGS sequence"/>
</dbReference>
<gene>
    <name evidence="2" type="ORF">POCULU_LOCUS1319</name>
</gene>
<feature type="compositionally biased region" description="Polar residues" evidence="1">
    <location>
        <begin position="12"/>
        <end position="21"/>
    </location>
</feature>
<evidence type="ECO:0000256" key="1">
    <source>
        <dbReference type="SAM" id="MobiDB-lite"/>
    </source>
</evidence>
<evidence type="ECO:0000313" key="3">
    <source>
        <dbReference type="Proteomes" id="UP000789572"/>
    </source>
</evidence>
<organism evidence="2 3">
    <name type="scientific">Paraglomus occultum</name>
    <dbReference type="NCBI Taxonomy" id="144539"/>
    <lineage>
        <taxon>Eukaryota</taxon>
        <taxon>Fungi</taxon>
        <taxon>Fungi incertae sedis</taxon>
        <taxon>Mucoromycota</taxon>
        <taxon>Glomeromycotina</taxon>
        <taxon>Glomeromycetes</taxon>
        <taxon>Paraglomerales</taxon>
        <taxon>Paraglomeraceae</taxon>
        <taxon>Paraglomus</taxon>
    </lineage>
</organism>
<dbReference type="AlphaFoldDB" id="A0A9N8W461"/>
<comment type="caution">
    <text evidence="2">The sequence shown here is derived from an EMBL/GenBank/DDBJ whole genome shotgun (WGS) entry which is preliminary data.</text>
</comment>
<proteinExistence type="predicted"/>
<accession>A0A9N8W461</accession>
<evidence type="ECO:0000313" key="2">
    <source>
        <dbReference type="EMBL" id="CAG8476612.1"/>
    </source>
</evidence>
<dbReference type="EMBL" id="CAJVPJ010000096">
    <property type="protein sequence ID" value="CAG8476612.1"/>
    <property type="molecule type" value="Genomic_DNA"/>
</dbReference>
<keyword evidence="3" id="KW-1185">Reference proteome</keyword>
<feature type="region of interest" description="Disordered" evidence="1">
    <location>
        <begin position="1"/>
        <end position="26"/>
    </location>
</feature>
<reference evidence="2" key="1">
    <citation type="submission" date="2021-06" db="EMBL/GenBank/DDBJ databases">
        <authorList>
            <person name="Kallberg Y."/>
            <person name="Tangrot J."/>
            <person name="Rosling A."/>
        </authorList>
    </citation>
    <scope>NUCLEOTIDE SEQUENCE</scope>
    <source>
        <strain evidence="2">IA702</strain>
    </source>
</reference>